<evidence type="ECO:0000256" key="2">
    <source>
        <dbReference type="SAM" id="SignalP"/>
    </source>
</evidence>
<evidence type="ECO:0000313" key="5">
    <source>
        <dbReference type="Proteomes" id="UP000462014"/>
    </source>
</evidence>
<comment type="caution">
    <text evidence="4">The sequence shown here is derived from an EMBL/GenBank/DDBJ whole genome shotgun (WGS) entry which is preliminary data.</text>
</comment>
<name>A0A7K1SSJ5_9SPHI</name>
<organism evidence="4 5">
    <name type="scientific">Mucilaginibacter arboris</name>
    <dbReference type="NCBI Taxonomy" id="2682090"/>
    <lineage>
        <taxon>Bacteria</taxon>
        <taxon>Pseudomonadati</taxon>
        <taxon>Bacteroidota</taxon>
        <taxon>Sphingobacteriia</taxon>
        <taxon>Sphingobacteriales</taxon>
        <taxon>Sphingobacteriaceae</taxon>
        <taxon>Mucilaginibacter</taxon>
    </lineage>
</organism>
<evidence type="ECO:0000256" key="1">
    <source>
        <dbReference type="PROSITE-ProRule" id="PRU00473"/>
    </source>
</evidence>
<dbReference type="Gene3D" id="3.30.1330.60">
    <property type="entry name" value="OmpA-like domain"/>
    <property type="match status" value="1"/>
</dbReference>
<gene>
    <name evidence="4" type="ORF">GO621_01540</name>
</gene>
<dbReference type="EMBL" id="WPIK01000001">
    <property type="protein sequence ID" value="MVN20217.1"/>
    <property type="molecule type" value="Genomic_DNA"/>
</dbReference>
<dbReference type="InterPro" id="IPR050330">
    <property type="entry name" value="Bact_OuterMem_StrucFunc"/>
</dbReference>
<dbReference type="PANTHER" id="PTHR30329:SF21">
    <property type="entry name" value="LIPOPROTEIN YIAD-RELATED"/>
    <property type="match status" value="1"/>
</dbReference>
<protein>
    <submittedName>
        <fullName evidence="4">OmpA family protein</fullName>
    </submittedName>
</protein>
<reference evidence="4 5" key="1">
    <citation type="submission" date="2019-12" db="EMBL/GenBank/DDBJ databases">
        <title>Mucilaginibacter sp. HMF7410 genome sequencing and assembly.</title>
        <authorList>
            <person name="Kang H."/>
            <person name="Cha I."/>
            <person name="Kim H."/>
            <person name="Joh K."/>
        </authorList>
    </citation>
    <scope>NUCLEOTIDE SEQUENCE [LARGE SCALE GENOMIC DNA]</scope>
    <source>
        <strain evidence="4 5">HMF7410</strain>
    </source>
</reference>
<evidence type="ECO:0000259" key="3">
    <source>
        <dbReference type="PROSITE" id="PS51123"/>
    </source>
</evidence>
<dbReference type="PROSITE" id="PS51123">
    <property type="entry name" value="OMPA_2"/>
    <property type="match status" value="1"/>
</dbReference>
<accession>A0A7K1SSJ5</accession>
<dbReference type="GO" id="GO:0016020">
    <property type="term" value="C:membrane"/>
    <property type="evidence" value="ECO:0007669"/>
    <property type="project" value="UniProtKB-UniRule"/>
</dbReference>
<keyword evidence="2" id="KW-0732">Signal</keyword>
<sequence>MNGKRLLFILLLISLKVSGQNNYALKGDYADAVNLNIHQKYTFPASAKGFGKIQEYPINKARSRYLFEKERNTCWFSLSVENDGFLTFDIIPFSASDDYDWMLFKEITIGSGNSRIDYNKPIRTNNSRNDGTIAGKTGLKEGFFNLFTAPGPGKSYSKPISVYKGENYILVVDNIYPGGKGFTFSSQISKTLSPPISNSLMSGFITDKESMLPLQAAITVEDTAGKMVAGTVSDSLTGKFSFKVPPEDKLMITISKKGYVLVNDFLSVKTVWQQNYQLQKLKEGARIIFYNIHFLPNSPAIVNTSGTDLNNLLTFLQEEKNWKIQIIGHTNSNVFTDEHYLQQLSERRAWAVKTFLLQHGIANNRIRCFGLGGKNPLYDNKKPEEAVKNLRVEIVLEK</sequence>
<dbReference type="RefSeq" id="WP_157563414.1">
    <property type="nucleotide sequence ID" value="NZ_WPIK01000001.1"/>
</dbReference>
<dbReference type="Pfam" id="PF00691">
    <property type="entry name" value="OmpA"/>
    <property type="match status" value="1"/>
</dbReference>
<keyword evidence="1" id="KW-0472">Membrane</keyword>
<dbReference type="AlphaFoldDB" id="A0A7K1SSJ5"/>
<dbReference type="InterPro" id="IPR036737">
    <property type="entry name" value="OmpA-like_sf"/>
</dbReference>
<feature type="domain" description="OmpA-like" evidence="3">
    <location>
        <begin position="281"/>
        <end position="398"/>
    </location>
</feature>
<keyword evidence="5" id="KW-1185">Reference proteome</keyword>
<feature type="chain" id="PRO_5029520461" evidence="2">
    <location>
        <begin position="20"/>
        <end position="398"/>
    </location>
</feature>
<dbReference type="PANTHER" id="PTHR30329">
    <property type="entry name" value="STATOR ELEMENT OF FLAGELLAR MOTOR COMPLEX"/>
    <property type="match status" value="1"/>
</dbReference>
<dbReference type="Proteomes" id="UP000462014">
    <property type="component" value="Unassembled WGS sequence"/>
</dbReference>
<dbReference type="CDD" id="cd07185">
    <property type="entry name" value="OmpA_C-like"/>
    <property type="match status" value="1"/>
</dbReference>
<dbReference type="InterPro" id="IPR006665">
    <property type="entry name" value="OmpA-like"/>
</dbReference>
<proteinExistence type="predicted"/>
<dbReference type="SUPFAM" id="SSF103088">
    <property type="entry name" value="OmpA-like"/>
    <property type="match status" value="1"/>
</dbReference>
<evidence type="ECO:0000313" key="4">
    <source>
        <dbReference type="EMBL" id="MVN20217.1"/>
    </source>
</evidence>
<feature type="signal peptide" evidence="2">
    <location>
        <begin position="1"/>
        <end position="19"/>
    </location>
</feature>